<dbReference type="PANTHER" id="PTHR43394">
    <property type="entry name" value="ATP-DEPENDENT PERMEASE MDL1, MITOCHONDRIAL"/>
    <property type="match status" value="1"/>
</dbReference>
<dbReference type="AlphaFoldDB" id="A0A0A7FXA6"/>
<dbReference type="InterPro" id="IPR036640">
    <property type="entry name" value="ABC1_TM_sf"/>
</dbReference>
<keyword evidence="4" id="KW-0067">ATP-binding</keyword>
<gene>
    <name evidence="10" type="ORF">U729_2259</name>
</gene>
<dbReference type="SUPFAM" id="SSF90123">
    <property type="entry name" value="ABC transporter transmembrane region"/>
    <property type="match status" value="1"/>
</dbReference>
<dbReference type="Proteomes" id="UP000030635">
    <property type="component" value="Chromosome"/>
</dbReference>
<keyword evidence="11" id="KW-1185">Reference proteome</keyword>
<dbReference type="PROSITE" id="PS50929">
    <property type="entry name" value="ABC_TM1F"/>
    <property type="match status" value="1"/>
</dbReference>
<dbReference type="GO" id="GO:0005524">
    <property type="term" value="F:ATP binding"/>
    <property type="evidence" value="ECO:0007669"/>
    <property type="project" value="UniProtKB-KW"/>
</dbReference>
<proteinExistence type="predicted"/>
<feature type="transmembrane region" description="Helical" evidence="7">
    <location>
        <begin position="168"/>
        <end position="185"/>
    </location>
</feature>
<dbReference type="KEGG" id="cbv:U729_2259"/>
<reference evidence="10 11" key="1">
    <citation type="journal article" date="2015" name="Infect. Genet. Evol.">
        <title>Genomic sequences of six botulinum neurotoxin-producing strains representing three clostridial species illustrate the mobility and diversity of botulinum neurotoxin genes.</title>
        <authorList>
            <person name="Smith T.J."/>
            <person name="Hill K.K."/>
            <person name="Xie G."/>
            <person name="Foley B.T."/>
            <person name="Williamson C.H."/>
            <person name="Foster J.T."/>
            <person name="Johnson S.L."/>
            <person name="Chertkov O."/>
            <person name="Teshima H."/>
            <person name="Gibbons H.S."/>
            <person name="Johnsky L.A."/>
            <person name="Karavis M.A."/>
            <person name="Smith L.A."/>
        </authorList>
    </citation>
    <scope>NUCLEOTIDE SEQUENCE [LARGE SCALE GENOMIC DNA]</scope>
    <source>
        <strain evidence="10">Sullivan</strain>
    </source>
</reference>
<dbReference type="Pfam" id="PF00005">
    <property type="entry name" value="ABC_tran"/>
    <property type="match status" value="1"/>
</dbReference>
<evidence type="ECO:0000256" key="6">
    <source>
        <dbReference type="ARBA" id="ARBA00023136"/>
    </source>
</evidence>
<evidence type="ECO:0000313" key="11">
    <source>
        <dbReference type="Proteomes" id="UP000030635"/>
    </source>
</evidence>
<evidence type="ECO:0000256" key="7">
    <source>
        <dbReference type="SAM" id="Phobius"/>
    </source>
</evidence>
<dbReference type="STRING" id="1561.NPD11_759"/>
<dbReference type="Pfam" id="PF00664">
    <property type="entry name" value="ABC_membrane"/>
    <property type="match status" value="1"/>
</dbReference>
<evidence type="ECO:0000259" key="8">
    <source>
        <dbReference type="PROSITE" id="PS50893"/>
    </source>
</evidence>
<dbReference type="SMART" id="SM00382">
    <property type="entry name" value="AAA"/>
    <property type="match status" value="1"/>
</dbReference>
<evidence type="ECO:0000313" key="10">
    <source>
        <dbReference type="EMBL" id="AIY84208.1"/>
    </source>
</evidence>
<dbReference type="GO" id="GO:0005886">
    <property type="term" value="C:plasma membrane"/>
    <property type="evidence" value="ECO:0007669"/>
    <property type="project" value="UniProtKB-SubCell"/>
</dbReference>
<dbReference type="InterPro" id="IPR003439">
    <property type="entry name" value="ABC_transporter-like_ATP-bd"/>
</dbReference>
<dbReference type="InterPro" id="IPR039421">
    <property type="entry name" value="Type_1_exporter"/>
</dbReference>
<feature type="transmembrane region" description="Helical" evidence="7">
    <location>
        <begin position="145"/>
        <end position="162"/>
    </location>
</feature>
<dbReference type="InterPro" id="IPR003593">
    <property type="entry name" value="AAA+_ATPase"/>
</dbReference>
<evidence type="ECO:0000259" key="9">
    <source>
        <dbReference type="PROSITE" id="PS50929"/>
    </source>
</evidence>
<feature type="transmembrane region" description="Helical" evidence="7">
    <location>
        <begin position="252"/>
        <end position="275"/>
    </location>
</feature>
<feature type="domain" description="ABC transporter" evidence="8">
    <location>
        <begin position="348"/>
        <end position="588"/>
    </location>
</feature>
<protein>
    <submittedName>
        <fullName evidence="10">ABC transporter family protein</fullName>
    </submittedName>
</protein>
<keyword evidence="6 7" id="KW-0472">Membrane</keyword>
<dbReference type="PROSITE" id="PS00211">
    <property type="entry name" value="ABC_TRANSPORTER_1"/>
    <property type="match status" value="1"/>
</dbReference>
<evidence type="ECO:0000256" key="4">
    <source>
        <dbReference type="ARBA" id="ARBA00022840"/>
    </source>
</evidence>
<comment type="subcellular location">
    <subcellularLocation>
        <location evidence="1">Cell membrane</location>
        <topology evidence="1">Multi-pass membrane protein</topology>
    </subcellularLocation>
</comment>
<dbReference type="RefSeq" id="WP_144316906.1">
    <property type="nucleotide sequence ID" value="NZ_CP006905.1"/>
</dbReference>
<evidence type="ECO:0000256" key="3">
    <source>
        <dbReference type="ARBA" id="ARBA00022741"/>
    </source>
</evidence>
<feature type="domain" description="ABC transmembrane type-1" evidence="9">
    <location>
        <begin position="44"/>
        <end position="314"/>
    </location>
</feature>
<dbReference type="PROSITE" id="PS50893">
    <property type="entry name" value="ABC_TRANSPORTER_2"/>
    <property type="match status" value="1"/>
</dbReference>
<name>A0A0A7FXA6_9CLOT</name>
<dbReference type="InterPro" id="IPR017871">
    <property type="entry name" value="ABC_transporter-like_CS"/>
</dbReference>
<dbReference type="PANTHER" id="PTHR43394:SF1">
    <property type="entry name" value="ATP-BINDING CASSETTE SUB-FAMILY B MEMBER 10, MITOCHONDRIAL"/>
    <property type="match status" value="1"/>
</dbReference>
<dbReference type="InterPro" id="IPR027417">
    <property type="entry name" value="P-loop_NTPase"/>
</dbReference>
<dbReference type="Gene3D" id="3.40.50.300">
    <property type="entry name" value="P-loop containing nucleotide triphosphate hydrolases"/>
    <property type="match status" value="1"/>
</dbReference>
<organism evidence="10 11">
    <name type="scientific">Clostridium baratii str. Sullivan</name>
    <dbReference type="NCBI Taxonomy" id="1415775"/>
    <lineage>
        <taxon>Bacteria</taxon>
        <taxon>Bacillati</taxon>
        <taxon>Bacillota</taxon>
        <taxon>Clostridia</taxon>
        <taxon>Eubacteriales</taxon>
        <taxon>Clostridiaceae</taxon>
        <taxon>Clostridium</taxon>
    </lineage>
</organism>
<dbReference type="EMBL" id="CP006905">
    <property type="protein sequence ID" value="AIY84208.1"/>
    <property type="molecule type" value="Genomic_DNA"/>
</dbReference>
<evidence type="ECO:0000256" key="1">
    <source>
        <dbReference type="ARBA" id="ARBA00004651"/>
    </source>
</evidence>
<dbReference type="GO" id="GO:0016887">
    <property type="term" value="F:ATP hydrolysis activity"/>
    <property type="evidence" value="ECO:0007669"/>
    <property type="project" value="InterPro"/>
</dbReference>
<dbReference type="GO" id="GO:0015421">
    <property type="term" value="F:ABC-type oligopeptide transporter activity"/>
    <property type="evidence" value="ECO:0007669"/>
    <property type="project" value="TreeGrafter"/>
</dbReference>
<dbReference type="InterPro" id="IPR011527">
    <property type="entry name" value="ABC1_TM_dom"/>
</dbReference>
<evidence type="ECO:0000256" key="5">
    <source>
        <dbReference type="ARBA" id="ARBA00022989"/>
    </source>
</evidence>
<dbReference type="HOGENOM" id="CLU_000604_84_3_9"/>
<accession>A0A0A7FXA6</accession>
<dbReference type="SUPFAM" id="SSF52540">
    <property type="entry name" value="P-loop containing nucleoside triphosphate hydrolases"/>
    <property type="match status" value="1"/>
</dbReference>
<dbReference type="OrthoDB" id="2328604at2"/>
<keyword evidence="3" id="KW-0547">Nucleotide-binding</keyword>
<evidence type="ECO:0000256" key="2">
    <source>
        <dbReference type="ARBA" id="ARBA00022692"/>
    </source>
</evidence>
<keyword evidence="2 7" id="KW-0812">Transmembrane</keyword>
<sequence length="594" mass="68455">MRNGEKGKFIFGIIKIPFKYATFNSCMLAVQKVLEAIIPTLKILVTAKFLDTAISIFNGKENINTIFMPLILLAFLISSKWIFEQISKFIEIKLKIKLSEKLRVDIIEKRGRLKYKYIEDSDTWDLISRVSKDSEEKFKNAYNELLELISVIIKVGGLLLIIGSKVWWTAIFILVISVPLFYLSIKSGKANYEVSRKVTKFSRKYLYFDEILKDRESYSERTIFGFTKKINEKFYENYEACRKIEFKTNLKWFIKMKLGSIITALLSIIIIIVLLKPVSDGILSIGLFISIANAVFELVQMMSWTLTYLIDRLAANIEYLKDYYKFIELDEQEDALSTPKYETELKELEFKNVYFKYPNTDNYILKNISFKIKEGYHYSFVGINGAGKTTLTKLITGLYENFEGEILINGKSIREYTLEELKGISAVVYQDFARYYITAKDNILLGNINNFKEEKRLDEAIKTVELEESFKLLPKGIETNLGKIKEDGVDISGGQWQRIGMARAIMSLAPLKILDEPTAALDPISESNVYEKFEEISRGGTTIFISHRLGSTKLADKIFVIEDGSIKEEGSHEELMNLGGTYKNMYESQRGWYL</sequence>
<dbReference type="eggNOG" id="COG1132">
    <property type="taxonomic scope" value="Bacteria"/>
</dbReference>
<dbReference type="Gene3D" id="1.20.1560.10">
    <property type="entry name" value="ABC transporter type 1, transmembrane domain"/>
    <property type="match status" value="1"/>
</dbReference>
<keyword evidence="5 7" id="KW-1133">Transmembrane helix</keyword>